<accession>A0ABS6FHC8</accession>
<reference evidence="1 2" key="1">
    <citation type="submission" date="2021-06" db="EMBL/GenBank/DDBJ databases">
        <authorList>
            <person name="Sun Q."/>
            <person name="Li D."/>
        </authorList>
    </citation>
    <scope>NUCLEOTIDE SEQUENCE [LARGE SCALE GENOMIC DNA]</scope>
    <source>
        <strain evidence="1 2">MSJ-1</strain>
    </source>
</reference>
<dbReference type="RefSeq" id="WP_216549418.1">
    <property type="nucleotide sequence ID" value="NZ_JAHLQO010000004.1"/>
</dbReference>
<dbReference type="Proteomes" id="UP000783742">
    <property type="component" value="Unassembled WGS sequence"/>
</dbReference>
<evidence type="ECO:0000313" key="1">
    <source>
        <dbReference type="EMBL" id="MBU5669582.1"/>
    </source>
</evidence>
<comment type="caution">
    <text evidence="1">The sequence shown here is derived from an EMBL/GenBank/DDBJ whole genome shotgun (WGS) entry which is preliminary data.</text>
</comment>
<sequence>MKAKEEKIVTIKMSYDDLGDIICVFEDWLNNINNSKCISREEVVKIYCGLVNTWGENAKNG</sequence>
<keyword evidence="2" id="KW-1185">Reference proteome</keyword>
<protein>
    <submittedName>
        <fullName evidence="1">Uncharacterized protein</fullName>
    </submittedName>
</protein>
<organism evidence="1 2">
    <name type="scientific">Peptoniphilus ovalis</name>
    <dbReference type="NCBI Taxonomy" id="2841503"/>
    <lineage>
        <taxon>Bacteria</taxon>
        <taxon>Bacillati</taxon>
        <taxon>Bacillota</taxon>
        <taxon>Tissierellia</taxon>
        <taxon>Tissierellales</taxon>
        <taxon>Peptoniphilaceae</taxon>
        <taxon>Peptoniphilus</taxon>
    </lineage>
</organism>
<name>A0ABS6FHC8_9FIRM</name>
<gene>
    <name evidence="1" type="ORF">KQI68_06985</name>
</gene>
<proteinExistence type="predicted"/>
<evidence type="ECO:0000313" key="2">
    <source>
        <dbReference type="Proteomes" id="UP000783742"/>
    </source>
</evidence>
<dbReference type="EMBL" id="JAHLQO010000004">
    <property type="protein sequence ID" value="MBU5669582.1"/>
    <property type="molecule type" value="Genomic_DNA"/>
</dbReference>